<dbReference type="Pfam" id="PF01086">
    <property type="entry name" value="Clathrin_lg_ch"/>
    <property type="match status" value="1"/>
</dbReference>
<accession>A0A9W8G4T4</accession>
<evidence type="ECO:0000256" key="3">
    <source>
        <dbReference type="ARBA" id="ARBA00023136"/>
    </source>
</evidence>
<feature type="compositionally biased region" description="Low complexity" evidence="7">
    <location>
        <begin position="64"/>
        <end position="74"/>
    </location>
</feature>
<dbReference type="GO" id="GO:0006886">
    <property type="term" value="P:intracellular protein transport"/>
    <property type="evidence" value="ECO:0007669"/>
    <property type="project" value="InterPro"/>
</dbReference>
<keyword evidence="5 6" id="KW-0968">Cytoplasmic vesicle</keyword>
<evidence type="ECO:0000256" key="5">
    <source>
        <dbReference type="ARBA" id="ARBA00023329"/>
    </source>
</evidence>
<dbReference type="GO" id="GO:0072583">
    <property type="term" value="P:clathrin-dependent endocytosis"/>
    <property type="evidence" value="ECO:0007669"/>
    <property type="project" value="TreeGrafter"/>
</dbReference>
<evidence type="ECO:0000313" key="8">
    <source>
        <dbReference type="EMBL" id="KAJ2678802.1"/>
    </source>
</evidence>
<keyword evidence="3 6" id="KW-0472">Membrane</keyword>
<feature type="compositionally biased region" description="Low complexity" evidence="7">
    <location>
        <begin position="43"/>
        <end position="56"/>
    </location>
</feature>
<reference evidence="8" key="1">
    <citation type="submission" date="2022-07" db="EMBL/GenBank/DDBJ databases">
        <title>Phylogenomic reconstructions and comparative analyses of Kickxellomycotina fungi.</title>
        <authorList>
            <person name="Reynolds N.K."/>
            <person name="Stajich J.E."/>
            <person name="Barry K."/>
            <person name="Grigoriev I.V."/>
            <person name="Crous P."/>
            <person name="Smith M.E."/>
        </authorList>
    </citation>
    <scope>NUCLEOTIDE SEQUENCE</scope>
    <source>
        <strain evidence="8">NRRL 3115</strain>
    </source>
</reference>
<dbReference type="EMBL" id="JANBTW010000017">
    <property type="protein sequence ID" value="KAJ2678802.1"/>
    <property type="molecule type" value="Genomic_DNA"/>
</dbReference>
<protein>
    <recommendedName>
        <fullName evidence="6">Clathrin light chain</fullName>
    </recommendedName>
</protein>
<comment type="function">
    <text evidence="6">Clathrin is the major protein of the polyhedral coat of coated pits and vesicles.</text>
</comment>
<proteinExistence type="inferred from homology"/>
<feature type="region of interest" description="Disordered" evidence="7">
    <location>
        <begin position="186"/>
        <end position="209"/>
    </location>
</feature>
<comment type="similarity">
    <text evidence="2 6">Belongs to the clathrin light chain family.</text>
</comment>
<evidence type="ECO:0000256" key="7">
    <source>
        <dbReference type="SAM" id="MobiDB-lite"/>
    </source>
</evidence>
<dbReference type="GO" id="GO:0030130">
    <property type="term" value="C:clathrin coat of trans-Golgi network vesicle"/>
    <property type="evidence" value="ECO:0007669"/>
    <property type="project" value="InterPro"/>
</dbReference>
<dbReference type="InterPro" id="IPR000996">
    <property type="entry name" value="Clathrin_L-chain"/>
</dbReference>
<evidence type="ECO:0000313" key="9">
    <source>
        <dbReference type="Proteomes" id="UP001151518"/>
    </source>
</evidence>
<keyword evidence="4 6" id="KW-0168">Coated pit</keyword>
<dbReference type="Proteomes" id="UP001151518">
    <property type="component" value="Unassembled WGS sequence"/>
</dbReference>
<feature type="region of interest" description="Disordered" evidence="7">
    <location>
        <begin position="21"/>
        <end position="99"/>
    </location>
</feature>
<dbReference type="GO" id="GO:0005198">
    <property type="term" value="F:structural molecule activity"/>
    <property type="evidence" value="ECO:0007669"/>
    <property type="project" value="InterPro"/>
</dbReference>
<evidence type="ECO:0000256" key="2">
    <source>
        <dbReference type="ARBA" id="ARBA00005263"/>
    </source>
</evidence>
<dbReference type="PANTHER" id="PTHR10639">
    <property type="entry name" value="CLATHRIN LIGHT CHAIN"/>
    <property type="match status" value="1"/>
</dbReference>
<organism evidence="8 9">
    <name type="scientific">Coemansia spiralis</name>
    <dbReference type="NCBI Taxonomy" id="417178"/>
    <lineage>
        <taxon>Eukaryota</taxon>
        <taxon>Fungi</taxon>
        <taxon>Fungi incertae sedis</taxon>
        <taxon>Zoopagomycota</taxon>
        <taxon>Kickxellomycotina</taxon>
        <taxon>Kickxellomycetes</taxon>
        <taxon>Kickxellales</taxon>
        <taxon>Kickxellaceae</taxon>
        <taxon>Coemansia</taxon>
    </lineage>
</organism>
<evidence type="ECO:0000256" key="6">
    <source>
        <dbReference type="RuleBase" id="RU363137"/>
    </source>
</evidence>
<dbReference type="AlphaFoldDB" id="A0A9W8G4T4"/>
<evidence type="ECO:0000256" key="1">
    <source>
        <dbReference type="ARBA" id="ARBA00004180"/>
    </source>
</evidence>
<sequence>MSDDPMADFLARERAALGAEADLFQTEASPSMEPMMVDSFVAETTETTESTSIAQPPSQPSPQPSQQMSPEVSQFQEEWTSKQREIVEERDRVSTEKHQAMVEEAKRNVDKFYEEYNEKRDKAVEQNRANQELELQAASKGNLWERVLKQIDLATKGSEQSTQLASASNAGQQVRDTVRMRELLQELKRDKDAPGVRPKNSAEPAKAFA</sequence>
<dbReference type="GO" id="GO:0030132">
    <property type="term" value="C:clathrin coat of coated pit"/>
    <property type="evidence" value="ECO:0007669"/>
    <property type="project" value="InterPro"/>
</dbReference>
<evidence type="ECO:0000256" key="4">
    <source>
        <dbReference type="ARBA" id="ARBA00023176"/>
    </source>
</evidence>
<comment type="subcellular location">
    <subcellularLocation>
        <location evidence="1 6">Cytoplasmic vesicle membrane</location>
        <topology evidence="1 6">Peripheral membrane protein</topology>
        <orientation evidence="1 6">Cytoplasmic side</orientation>
    </subcellularLocation>
    <subcellularLocation>
        <location evidence="6">Membrane</location>
        <location evidence="6">Coated pit</location>
        <topology evidence="6">Peripheral membrane protein</topology>
        <orientation evidence="6">Cytoplasmic side</orientation>
    </subcellularLocation>
    <text evidence="6">Cytoplasmic face of coated pits and vesicles.</text>
</comment>
<comment type="caution">
    <text evidence="8">The sequence shown here is derived from an EMBL/GenBank/DDBJ whole genome shotgun (WGS) entry which is preliminary data.</text>
</comment>
<dbReference type="GO" id="GO:0032050">
    <property type="term" value="F:clathrin heavy chain binding"/>
    <property type="evidence" value="ECO:0007669"/>
    <property type="project" value="TreeGrafter"/>
</dbReference>
<dbReference type="PANTHER" id="PTHR10639:SF7">
    <property type="entry name" value="CLATHRIN LIGHT CHAIN"/>
    <property type="match status" value="1"/>
</dbReference>
<name>A0A9W8G4T4_9FUNG</name>
<dbReference type="OrthoDB" id="5512at2759"/>
<feature type="compositionally biased region" description="Basic and acidic residues" evidence="7">
    <location>
        <begin position="79"/>
        <end position="99"/>
    </location>
</feature>
<gene>
    <name evidence="8" type="primary">clc1</name>
    <name evidence="8" type="ORF">GGI25_001994</name>
</gene>